<keyword evidence="3" id="KW-1003">Cell membrane</keyword>
<dbReference type="InterPro" id="IPR035906">
    <property type="entry name" value="MetI-like_sf"/>
</dbReference>
<dbReference type="Gene3D" id="3.20.20.80">
    <property type="entry name" value="Glycosidases"/>
    <property type="match status" value="1"/>
</dbReference>
<proteinExistence type="inferred from homology"/>
<evidence type="ECO:0000256" key="5">
    <source>
        <dbReference type="ARBA" id="ARBA00022989"/>
    </source>
</evidence>
<feature type="transmembrane region" description="Helical" evidence="7">
    <location>
        <begin position="444"/>
        <end position="465"/>
    </location>
</feature>
<evidence type="ECO:0000256" key="3">
    <source>
        <dbReference type="ARBA" id="ARBA00022475"/>
    </source>
</evidence>
<comment type="similarity">
    <text evidence="7">Belongs to the binding-protein-dependent transport system permease family.</text>
</comment>
<comment type="caution">
    <text evidence="9">The sequence shown here is derived from an EMBL/GenBank/DDBJ whole genome shotgun (WGS) entry which is preliminary data.</text>
</comment>
<comment type="subcellular location">
    <subcellularLocation>
        <location evidence="1 7">Cell membrane</location>
        <topology evidence="1 7">Multi-pass membrane protein</topology>
    </subcellularLocation>
</comment>
<feature type="transmembrane region" description="Helical" evidence="7">
    <location>
        <begin position="386"/>
        <end position="407"/>
    </location>
</feature>
<dbReference type="SUPFAM" id="SSF161098">
    <property type="entry name" value="MetI-like"/>
    <property type="match status" value="1"/>
</dbReference>
<evidence type="ECO:0000313" key="10">
    <source>
        <dbReference type="Proteomes" id="UP000727962"/>
    </source>
</evidence>
<feature type="domain" description="ABC transmembrane type-1" evidence="8">
    <location>
        <begin position="322"/>
        <end position="509"/>
    </location>
</feature>
<reference evidence="9" key="1">
    <citation type="submission" date="2020-07" db="EMBL/GenBank/DDBJ databases">
        <title>Huge and variable diversity of episymbiotic CPR bacteria and DPANN archaea in groundwater ecosystems.</title>
        <authorList>
            <person name="He C.Y."/>
            <person name="Keren R."/>
            <person name="Whittaker M."/>
            <person name="Farag I.F."/>
            <person name="Doudna J."/>
            <person name="Cate J.H.D."/>
            <person name="Banfield J.F."/>
        </authorList>
    </citation>
    <scope>NUCLEOTIDE SEQUENCE</scope>
    <source>
        <strain evidence="9">NC_groundwater_17_Pr7_B-0.1um_64_12</strain>
    </source>
</reference>
<dbReference type="Proteomes" id="UP000727962">
    <property type="component" value="Unassembled WGS sequence"/>
</dbReference>
<feature type="transmembrane region" description="Helical" evidence="7">
    <location>
        <begin position="21"/>
        <end position="44"/>
    </location>
</feature>
<dbReference type="AlphaFoldDB" id="A0A931LZS7"/>
<keyword evidence="2 7" id="KW-0813">Transport</keyword>
<keyword evidence="6 7" id="KW-0472">Membrane</keyword>
<dbReference type="Pfam" id="PF00528">
    <property type="entry name" value="BPD_transp_1"/>
    <property type="match status" value="1"/>
</dbReference>
<dbReference type="Gene3D" id="1.10.3720.10">
    <property type="entry name" value="MetI-like"/>
    <property type="match status" value="1"/>
</dbReference>
<evidence type="ECO:0000259" key="8">
    <source>
        <dbReference type="PROSITE" id="PS50928"/>
    </source>
</evidence>
<feature type="transmembrane region" description="Helical" evidence="7">
    <location>
        <begin position="485"/>
        <end position="509"/>
    </location>
</feature>
<sequence>MSLVGRVGRKRPRARLAMLTVYVALALGALTTLYPFVLMVATGLKGPTDQNDNRLVPAYLANMDSNDAAGKLDEGSLLSKFLADKYAGDASQIRSTRIGRDATAAQVEAYGTFLMRLPLDSWMAGFRTAPNQVTGRLAIRYQAWLRGRYGTVEGLNEAYTEQNGAFQQVVAPQEQLERRDWSPVRDRKFLEWLEFKATLPAEFRIPVRAQRMFQEFWRTQTHNQFDQVPPEVAGAAKAFEELALPRLRARWDEFVSQRLPARFAASTVESQWRSAIGAGTPLPIEATERAWVASNASLIRTEFASRNYAYVVDYVALHGRVLLNTLIFCLLAIATQLTVNPLAAYALSRFPLSSTYKLLVFLLATMAFPGEVAMIPSFLLLKDLGLLNTFAALVLPTAASGYMIYLLKGFFDSLPRELFEAGQIDGACETKLMTKLALPLSRPVLGYMGLLAFMGAYGAFMYAFLVAQDRRVWTLMVWIYQLQGSAPKAVMMAALTIAALPTLLVFLLAQRVILKGIVLPDER</sequence>
<feature type="transmembrane region" description="Helical" evidence="7">
    <location>
        <begin position="321"/>
        <end position="347"/>
    </location>
</feature>
<dbReference type="PANTHER" id="PTHR43744:SF12">
    <property type="entry name" value="ABC TRANSPORTER PERMEASE PROTEIN MG189-RELATED"/>
    <property type="match status" value="1"/>
</dbReference>
<dbReference type="EMBL" id="JACOSL010000026">
    <property type="protein sequence ID" value="MBI1756251.1"/>
    <property type="molecule type" value="Genomic_DNA"/>
</dbReference>
<organism evidence="9 10">
    <name type="scientific">Fimbriimonas ginsengisoli</name>
    <dbReference type="NCBI Taxonomy" id="1005039"/>
    <lineage>
        <taxon>Bacteria</taxon>
        <taxon>Bacillati</taxon>
        <taxon>Armatimonadota</taxon>
        <taxon>Fimbriimonadia</taxon>
        <taxon>Fimbriimonadales</taxon>
        <taxon>Fimbriimonadaceae</taxon>
        <taxon>Fimbriimonas</taxon>
    </lineage>
</organism>
<evidence type="ECO:0000256" key="7">
    <source>
        <dbReference type="RuleBase" id="RU363032"/>
    </source>
</evidence>
<keyword evidence="4 7" id="KW-0812">Transmembrane</keyword>
<keyword evidence="5 7" id="KW-1133">Transmembrane helix</keyword>
<dbReference type="PROSITE" id="PS50928">
    <property type="entry name" value="ABC_TM1"/>
    <property type="match status" value="1"/>
</dbReference>
<dbReference type="GO" id="GO:0005886">
    <property type="term" value="C:plasma membrane"/>
    <property type="evidence" value="ECO:0007669"/>
    <property type="project" value="UniProtKB-SubCell"/>
</dbReference>
<accession>A0A931LZS7</accession>
<evidence type="ECO:0000256" key="2">
    <source>
        <dbReference type="ARBA" id="ARBA00022448"/>
    </source>
</evidence>
<gene>
    <name evidence="9" type="ORF">HYR64_03990</name>
</gene>
<evidence type="ECO:0000256" key="4">
    <source>
        <dbReference type="ARBA" id="ARBA00022692"/>
    </source>
</evidence>
<dbReference type="PANTHER" id="PTHR43744">
    <property type="entry name" value="ABC TRANSPORTER PERMEASE PROTEIN MG189-RELATED-RELATED"/>
    <property type="match status" value="1"/>
</dbReference>
<protein>
    <submittedName>
        <fullName evidence="9">Carbohydrate ABC transporter permease</fullName>
    </submittedName>
</protein>
<evidence type="ECO:0000256" key="6">
    <source>
        <dbReference type="ARBA" id="ARBA00023136"/>
    </source>
</evidence>
<dbReference type="GO" id="GO:0055085">
    <property type="term" value="P:transmembrane transport"/>
    <property type="evidence" value="ECO:0007669"/>
    <property type="project" value="InterPro"/>
</dbReference>
<evidence type="ECO:0000256" key="1">
    <source>
        <dbReference type="ARBA" id="ARBA00004651"/>
    </source>
</evidence>
<dbReference type="InterPro" id="IPR000515">
    <property type="entry name" value="MetI-like"/>
</dbReference>
<dbReference type="CDD" id="cd06261">
    <property type="entry name" value="TM_PBP2"/>
    <property type="match status" value="1"/>
</dbReference>
<feature type="transmembrane region" description="Helical" evidence="7">
    <location>
        <begin position="359"/>
        <end position="380"/>
    </location>
</feature>
<evidence type="ECO:0000313" key="9">
    <source>
        <dbReference type="EMBL" id="MBI1756251.1"/>
    </source>
</evidence>
<name>A0A931LZS7_FIMGI</name>